<feature type="region of interest" description="Disordered" evidence="1">
    <location>
        <begin position="435"/>
        <end position="457"/>
    </location>
</feature>
<dbReference type="InterPro" id="IPR003615">
    <property type="entry name" value="HNH_nuc"/>
</dbReference>
<dbReference type="CDD" id="cd00085">
    <property type="entry name" value="HNHc"/>
    <property type="match status" value="1"/>
</dbReference>
<feature type="compositionally biased region" description="Basic and acidic residues" evidence="1">
    <location>
        <begin position="446"/>
        <end position="457"/>
    </location>
</feature>
<sequence>MTSTGASAGPDPLDALRARVEAAGALTDWDLVALISDGVARRREADLVLAAAVAEAGRRSGPGAGGLARRRGFSGVDQLVAGLTGGTVAEAERLRILGAALDGREEDAPSGASVLPYLAMTAREGRISPDAFVLIRGVLMHHPDARDADGLPVDPAVRETPLGSLPLERVERMVVDKAATIPLRSVRSLVRRIEAGLTPPLVADERYDELHALRQASIREEANGMIRLTALLDPLTAAPLMAAVDGYMKHAYRAAVEHDAVDGRTPGQLRADALGWLGRHANGCERPHDAVKTTVVVRLSLTDLESGQGYGAIDGIDRPIPIGVLRRQAADAEIVPTVLGTRSEVLDQGAAKRFFTLGQRRAIAERDRGCAKCGLPPAYCDTHHVREWQHGGRTDVDDGIMLCVRHHHMIHRERWRIRRRGKGWQFIPPASVDPRQEPIPGYLERTTMDPEELRETG</sequence>
<organism evidence="3 4">
    <name type="scientific">Demequina lignilytica</name>
    <dbReference type="NCBI Taxonomy" id="3051663"/>
    <lineage>
        <taxon>Bacteria</taxon>
        <taxon>Bacillati</taxon>
        <taxon>Actinomycetota</taxon>
        <taxon>Actinomycetes</taxon>
        <taxon>Micrococcales</taxon>
        <taxon>Demequinaceae</taxon>
        <taxon>Demequina</taxon>
    </lineage>
</organism>
<evidence type="ECO:0000313" key="4">
    <source>
        <dbReference type="Proteomes" id="UP001172756"/>
    </source>
</evidence>
<dbReference type="SMART" id="SM00507">
    <property type="entry name" value="HNHc"/>
    <property type="match status" value="1"/>
</dbReference>
<dbReference type="EMBL" id="JAUHQB010000002">
    <property type="protein sequence ID" value="MDN4482861.1"/>
    <property type="molecule type" value="Genomic_DNA"/>
</dbReference>
<evidence type="ECO:0000313" key="3">
    <source>
        <dbReference type="EMBL" id="MDN4482861.1"/>
    </source>
</evidence>
<reference evidence="3 4" key="1">
    <citation type="submission" date="2023-06" db="EMBL/GenBank/DDBJ databases">
        <title>SYSU T0a273.</title>
        <authorList>
            <person name="Gao L."/>
            <person name="Fang B.-Z."/>
            <person name="Li W.-J."/>
        </authorList>
    </citation>
    <scope>NUCLEOTIDE SEQUENCE [LARGE SCALE GENOMIC DNA]</scope>
    <source>
        <strain evidence="3 4">SYSU T0a273</strain>
    </source>
</reference>
<proteinExistence type="predicted"/>
<dbReference type="Proteomes" id="UP001172756">
    <property type="component" value="Unassembled WGS sequence"/>
</dbReference>
<name>A0AB35MGG6_9MICO</name>
<evidence type="ECO:0000259" key="2">
    <source>
        <dbReference type="SMART" id="SM00507"/>
    </source>
</evidence>
<evidence type="ECO:0000256" key="1">
    <source>
        <dbReference type="SAM" id="MobiDB-lite"/>
    </source>
</evidence>
<feature type="domain" description="HNH nuclease" evidence="2">
    <location>
        <begin position="358"/>
        <end position="408"/>
    </location>
</feature>
<gene>
    <name evidence="3" type="ORF">QQ002_04820</name>
</gene>
<dbReference type="RefSeq" id="WP_301159863.1">
    <property type="nucleotide sequence ID" value="NZ_JAUHQB010000002.1"/>
</dbReference>
<accession>A0AB35MGG6</accession>
<dbReference type="InterPro" id="IPR003870">
    <property type="entry name" value="DUF222"/>
</dbReference>
<protein>
    <submittedName>
        <fullName evidence="3">DUF222 domain-containing protein</fullName>
    </submittedName>
</protein>
<comment type="caution">
    <text evidence="3">The sequence shown here is derived from an EMBL/GenBank/DDBJ whole genome shotgun (WGS) entry which is preliminary data.</text>
</comment>
<dbReference type="AlphaFoldDB" id="A0AB35MGG6"/>
<dbReference type="Pfam" id="PF02720">
    <property type="entry name" value="DUF222"/>
    <property type="match status" value="1"/>
</dbReference>